<organism evidence="1 2">
    <name type="scientific">Maridesulfovibrio hydrothermalis AM13 = DSM 14728</name>
    <dbReference type="NCBI Taxonomy" id="1121451"/>
    <lineage>
        <taxon>Bacteria</taxon>
        <taxon>Pseudomonadati</taxon>
        <taxon>Thermodesulfobacteriota</taxon>
        <taxon>Desulfovibrionia</taxon>
        <taxon>Desulfovibrionales</taxon>
        <taxon>Desulfovibrionaceae</taxon>
        <taxon>Maridesulfovibrio</taxon>
    </lineage>
</organism>
<dbReference type="HOGENOM" id="CLU_044328_1_0_7"/>
<name>L0R5T3_9BACT</name>
<dbReference type="Gene3D" id="2.60.40.4350">
    <property type="match status" value="1"/>
</dbReference>
<dbReference type="KEGG" id="dhy:DESAM_10043"/>
<dbReference type="PATRIC" id="fig|1121451.3.peg.32"/>
<protein>
    <recommendedName>
        <fullName evidence="3">CRISPR-associated protein, Cmr3 family</fullName>
    </recommendedName>
</protein>
<dbReference type="STRING" id="1121451.DESAM_10043"/>
<dbReference type="EMBL" id="FO203522">
    <property type="protein sequence ID" value="CCO22024.1"/>
    <property type="molecule type" value="Genomic_DNA"/>
</dbReference>
<dbReference type="RefSeq" id="WP_015334634.1">
    <property type="nucleotide sequence ID" value="NC_020055.1"/>
</dbReference>
<dbReference type="AlphaFoldDB" id="L0R5T3"/>
<dbReference type="Gene3D" id="3.30.70.2940">
    <property type="match status" value="1"/>
</dbReference>
<dbReference type="OrthoDB" id="6162707at2"/>
<keyword evidence="2" id="KW-1185">Reference proteome</keyword>
<proteinExistence type="predicted"/>
<gene>
    <name evidence="1" type="ORF">DESAM_10043</name>
</gene>
<sequence>MFVEIAPLDTIFCRDSRSFGVDEAHAVDSIFPPPPSVMFGAMRGGIFITQNFASMRRDKGFAHSWPKWFGDTQSAGELFQKGPLPVVDGQLMFPMPLDGYLENGTNGEYLLSTFNTIKNNTSASSLELDHLLVPPKGKRLPKPTDIMWINSKSLTSYLSSQQAISVKLNKDIYPQDELWTPEHRTNVGIDKDTNAGKDSILFSLKHVRMNSKRKARLLCQWGSNDSDALKILRNIGANPENSLTVAGERRCASVTLTELSWPTLSSDAITADKDGYVSFCIYMATPGYFDGGWRPKAGSNNECIIKSNAGEVRATLQAAAVGKPFYLGGYDMQKKQQRSARSFVPAGSVYHFKANADQLENINKLNGQVIGDDDFLRAQGFGLCLLGNTIPKLRSNHVY</sequence>
<evidence type="ECO:0000313" key="1">
    <source>
        <dbReference type="EMBL" id="CCO22024.1"/>
    </source>
</evidence>
<accession>L0R5T3</accession>
<evidence type="ECO:0000313" key="2">
    <source>
        <dbReference type="Proteomes" id="UP000010808"/>
    </source>
</evidence>
<dbReference type="Proteomes" id="UP000010808">
    <property type="component" value="Chromosome"/>
</dbReference>
<dbReference type="eggNOG" id="COG1769">
    <property type="taxonomic scope" value="Bacteria"/>
</dbReference>
<dbReference type="InterPro" id="IPR019117">
    <property type="entry name" value="CRISPR-assoc_protein_Cmr3"/>
</dbReference>
<evidence type="ECO:0008006" key="3">
    <source>
        <dbReference type="Google" id="ProtNLM"/>
    </source>
</evidence>
<reference evidence="1 2" key="1">
    <citation type="submission" date="2012-10" db="EMBL/GenBank/DDBJ databases">
        <authorList>
            <person name="Genoscope - CEA"/>
        </authorList>
    </citation>
    <scope>NUCLEOTIDE SEQUENCE [LARGE SCALE GENOMIC DNA]</scope>
    <source>
        <strain evidence="2">AM13 / DSM 14728</strain>
    </source>
</reference>
<dbReference type="Pfam" id="PF09700">
    <property type="entry name" value="Cas_Cmr3"/>
    <property type="match status" value="1"/>
</dbReference>